<name>A0A0R3U1X8_MESCO</name>
<keyword evidence="2" id="KW-1185">Reference proteome</keyword>
<reference evidence="1 2" key="2">
    <citation type="submission" date="2018-10" db="EMBL/GenBank/DDBJ databases">
        <authorList>
            <consortium name="Pathogen Informatics"/>
        </authorList>
    </citation>
    <scope>NUCLEOTIDE SEQUENCE [LARGE SCALE GENOMIC DNA]</scope>
</reference>
<gene>
    <name evidence="1" type="ORF">MCOS_LOCUS409</name>
</gene>
<proteinExistence type="predicted"/>
<dbReference type="WBParaSite" id="MCOS_0000040801-mRNA-1">
    <property type="protein sequence ID" value="MCOS_0000040801-mRNA-1"/>
    <property type="gene ID" value="MCOS_0000040801"/>
</dbReference>
<organism evidence="3">
    <name type="scientific">Mesocestoides corti</name>
    <name type="common">Flatworm</name>
    <dbReference type="NCBI Taxonomy" id="53468"/>
    <lineage>
        <taxon>Eukaryota</taxon>
        <taxon>Metazoa</taxon>
        <taxon>Spiralia</taxon>
        <taxon>Lophotrochozoa</taxon>
        <taxon>Platyhelminthes</taxon>
        <taxon>Cestoda</taxon>
        <taxon>Eucestoda</taxon>
        <taxon>Cyclophyllidea</taxon>
        <taxon>Mesocestoididae</taxon>
        <taxon>Mesocestoides</taxon>
    </lineage>
</organism>
<protein>
    <submittedName>
        <fullName evidence="1 3">Uncharacterized protein</fullName>
    </submittedName>
</protein>
<dbReference type="AlphaFoldDB" id="A0A0R3U1X8"/>
<accession>A0A0R3U1X8</accession>
<sequence length="132" mass="15192">MRFYLRCSSVSVRRISNLEVYWIGAKKLAWKLIEPRSLGVMFTPPLSMAVRNSDTKTTVQRRPIRSATSIAQKFAPPNQRLQFSWHQSQLRSAVVGVHFPCYTDWRHSALWVIPVGDNFHILDAESLGHINN</sequence>
<dbReference type="EMBL" id="UXSR01000035">
    <property type="protein sequence ID" value="VDD74406.1"/>
    <property type="molecule type" value="Genomic_DNA"/>
</dbReference>
<evidence type="ECO:0000313" key="2">
    <source>
        <dbReference type="Proteomes" id="UP000267029"/>
    </source>
</evidence>
<dbReference type="Proteomes" id="UP000267029">
    <property type="component" value="Unassembled WGS sequence"/>
</dbReference>
<evidence type="ECO:0000313" key="1">
    <source>
        <dbReference type="EMBL" id="VDD74406.1"/>
    </source>
</evidence>
<evidence type="ECO:0000313" key="3">
    <source>
        <dbReference type="WBParaSite" id="MCOS_0000040801-mRNA-1"/>
    </source>
</evidence>
<reference evidence="3" key="1">
    <citation type="submission" date="2017-02" db="UniProtKB">
        <authorList>
            <consortium name="WormBaseParasite"/>
        </authorList>
    </citation>
    <scope>IDENTIFICATION</scope>
</reference>